<dbReference type="InterPro" id="IPR006037">
    <property type="entry name" value="RCK_C"/>
</dbReference>
<dbReference type="InterPro" id="IPR058480">
    <property type="entry name" value="DUF8167_N"/>
</dbReference>
<dbReference type="Gene3D" id="3.30.70.1450">
    <property type="entry name" value="Regulator of K+ conductance, C-terminal domain"/>
    <property type="match status" value="1"/>
</dbReference>
<sequence>MALPVEILFGIYLGVLTGIVPALIAGVLGFIFKYFTGVTIPGLGVVALALAIAGVNGGLLALNDQTIRSSDRAPAILTAILVVLMLSLYAHAQGDKLGANVPKRVSFRKLRERTLSTDVVELVGGRGQVRVTVAGEVGDMEGYPPLPAETRRSIAEGEWTFPADIPLAELETRFAERLKTELELADVSVRIDEEARATVTAAPPTGGLSKRVPKGKRAVSVPALVPTGLARGDVVKVRTPDLTVEGTLLAARSGGKPAEGTGAGATASAEGGDDPEAEARPAEGRAEDPRTDGGEPAATPVAPPTTGTTTGGEGRVTVAVDRSEAGPLLRAGRGRVLVCSRGTRREFELTTLLRRAGKRFRKVSVVAGGALDGHTIGEASVREAYDVAVLAARHDAKWTVAPSGSQSLSAGDELFVVGTHEALDRFGEVAA</sequence>
<accession>A0A1I2ZI28</accession>
<feature type="compositionally biased region" description="Low complexity" evidence="1">
    <location>
        <begin position="294"/>
        <end position="308"/>
    </location>
</feature>
<feature type="transmembrane region" description="Helical" evidence="2">
    <location>
        <begin position="38"/>
        <end position="62"/>
    </location>
</feature>
<name>A0A1I2ZI28_9EURY</name>
<organism evidence="4 5">
    <name type="scientific">Halorubrum aquaticum</name>
    <dbReference type="NCBI Taxonomy" id="387340"/>
    <lineage>
        <taxon>Archaea</taxon>
        <taxon>Methanobacteriati</taxon>
        <taxon>Methanobacteriota</taxon>
        <taxon>Stenosarchaea group</taxon>
        <taxon>Halobacteria</taxon>
        <taxon>Halobacteriales</taxon>
        <taxon>Haloferacaceae</taxon>
        <taxon>Halorubrum</taxon>
    </lineage>
</organism>
<evidence type="ECO:0000259" key="3">
    <source>
        <dbReference type="PROSITE" id="PS51202"/>
    </source>
</evidence>
<dbReference type="InterPro" id="IPR036721">
    <property type="entry name" value="RCK_C_sf"/>
</dbReference>
<feature type="compositionally biased region" description="Low complexity" evidence="1">
    <location>
        <begin position="253"/>
        <end position="270"/>
    </location>
</feature>
<dbReference type="GO" id="GO:0006813">
    <property type="term" value="P:potassium ion transport"/>
    <property type="evidence" value="ECO:0007669"/>
    <property type="project" value="InterPro"/>
</dbReference>
<protein>
    <submittedName>
        <fullName evidence="4">TrkA-C domain-containing protein</fullName>
    </submittedName>
</protein>
<dbReference type="Pfam" id="PF26502">
    <property type="entry name" value="DUF8167_2nd"/>
    <property type="match status" value="1"/>
</dbReference>
<evidence type="ECO:0000313" key="4">
    <source>
        <dbReference type="EMBL" id="SFH37488.1"/>
    </source>
</evidence>
<keyword evidence="5" id="KW-1185">Reference proteome</keyword>
<dbReference type="Pfam" id="PF02080">
    <property type="entry name" value="TrkA_C"/>
    <property type="match status" value="1"/>
</dbReference>
<dbReference type="Pfam" id="PF26503">
    <property type="entry name" value="DUF8167_3rd"/>
    <property type="match status" value="1"/>
</dbReference>
<dbReference type="RefSeq" id="WP_149783290.1">
    <property type="nucleotide sequence ID" value="NZ_BAAADP010000005.1"/>
</dbReference>
<reference evidence="4 5" key="1">
    <citation type="submission" date="2016-10" db="EMBL/GenBank/DDBJ databases">
        <authorList>
            <person name="Varghese N."/>
            <person name="Submissions S."/>
        </authorList>
    </citation>
    <scope>NUCLEOTIDE SEQUENCE [LARGE SCALE GENOMIC DNA]</scope>
    <source>
        <strain evidence="4 5">CGMCC 1.6377</strain>
    </source>
</reference>
<keyword evidence="2" id="KW-1133">Transmembrane helix</keyword>
<dbReference type="AlphaFoldDB" id="A0A1I2ZI28"/>
<dbReference type="InterPro" id="IPR058603">
    <property type="entry name" value="DUF8167_2nd"/>
</dbReference>
<feature type="region of interest" description="Disordered" evidence="1">
    <location>
        <begin position="248"/>
        <end position="315"/>
    </location>
</feature>
<dbReference type="EMBL" id="FOPZ01000002">
    <property type="protein sequence ID" value="SFH37488.1"/>
    <property type="molecule type" value="Genomic_DNA"/>
</dbReference>
<evidence type="ECO:0000313" key="5">
    <source>
        <dbReference type="Proteomes" id="UP000323537"/>
    </source>
</evidence>
<gene>
    <name evidence="4" type="ORF">SAMN04488066_102129</name>
</gene>
<dbReference type="OrthoDB" id="157524at2157"/>
<dbReference type="SUPFAM" id="SSF116726">
    <property type="entry name" value="TrkA C-terminal domain-like"/>
    <property type="match status" value="1"/>
</dbReference>
<keyword evidence="2" id="KW-0812">Transmembrane</keyword>
<proteinExistence type="predicted"/>
<dbReference type="Proteomes" id="UP000323537">
    <property type="component" value="Unassembled WGS sequence"/>
</dbReference>
<evidence type="ECO:0000256" key="2">
    <source>
        <dbReference type="SAM" id="Phobius"/>
    </source>
</evidence>
<feature type="transmembrane region" description="Helical" evidence="2">
    <location>
        <begin position="74"/>
        <end position="92"/>
    </location>
</feature>
<feature type="transmembrane region" description="Helical" evidence="2">
    <location>
        <begin position="7"/>
        <end position="32"/>
    </location>
</feature>
<dbReference type="PROSITE" id="PS51202">
    <property type="entry name" value="RCK_C"/>
    <property type="match status" value="1"/>
</dbReference>
<feature type="compositionally biased region" description="Basic and acidic residues" evidence="1">
    <location>
        <begin position="277"/>
        <end position="293"/>
    </location>
</feature>
<dbReference type="InterPro" id="IPR058604">
    <property type="entry name" value="DUF8167_3rd"/>
</dbReference>
<feature type="domain" description="RCK C-terminal" evidence="3">
    <location>
        <begin position="347"/>
        <end position="431"/>
    </location>
</feature>
<dbReference type="Pfam" id="PF26501">
    <property type="entry name" value="DUF8167"/>
    <property type="match status" value="1"/>
</dbReference>
<dbReference type="GO" id="GO:0008324">
    <property type="term" value="F:monoatomic cation transmembrane transporter activity"/>
    <property type="evidence" value="ECO:0007669"/>
    <property type="project" value="InterPro"/>
</dbReference>
<evidence type="ECO:0000256" key="1">
    <source>
        <dbReference type="SAM" id="MobiDB-lite"/>
    </source>
</evidence>
<keyword evidence="2" id="KW-0472">Membrane</keyword>